<dbReference type="GO" id="GO:0005783">
    <property type="term" value="C:endoplasmic reticulum"/>
    <property type="evidence" value="ECO:0007669"/>
    <property type="project" value="TreeGrafter"/>
</dbReference>
<dbReference type="InterPro" id="IPR002933">
    <property type="entry name" value="Peptidase_M20"/>
</dbReference>
<dbReference type="AlphaFoldDB" id="A0AAW0J237"/>
<evidence type="ECO:0000256" key="2">
    <source>
        <dbReference type="SAM" id="SignalP"/>
    </source>
</evidence>
<evidence type="ECO:0000313" key="3">
    <source>
        <dbReference type="EMBL" id="KAK7820779.1"/>
    </source>
</evidence>
<dbReference type="Gene3D" id="3.40.630.10">
    <property type="entry name" value="Zn peptidases"/>
    <property type="match status" value="2"/>
</dbReference>
<dbReference type="NCBIfam" id="TIGR01891">
    <property type="entry name" value="amidohydrolases"/>
    <property type="match status" value="1"/>
</dbReference>
<comment type="caution">
    <text evidence="3">The sequence shown here is derived from an EMBL/GenBank/DDBJ whole genome shotgun (WGS) entry which is preliminary data.</text>
</comment>
<keyword evidence="2" id="KW-0732">Signal</keyword>
<feature type="binding site" evidence="1">
    <location>
        <position position="198"/>
    </location>
    <ligand>
        <name>Mn(2+)</name>
        <dbReference type="ChEBI" id="CHEBI:29035"/>
        <label>2</label>
    </ligand>
</feature>
<dbReference type="PANTHER" id="PTHR11014:SF171">
    <property type="entry name" value="IAA-AMINO ACID HYDROLASE ILR1-LIKE 4-RELATED"/>
    <property type="match status" value="1"/>
</dbReference>
<keyword evidence="1" id="KW-0479">Metal-binding</keyword>
<comment type="cofactor">
    <cofactor evidence="1">
        <name>Mn(2+)</name>
        <dbReference type="ChEBI" id="CHEBI:29035"/>
    </cofactor>
    <text evidence="1">The Mn(2+) ion enhances activity.</text>
</comment>
<dbReference type="Pfam" id="PF01546">
    <property type="entry name" value="Peptidase_M20"/>
    <property type="match status" value="1"/>
</dbReference>
<keyword evidence="4" id="KW-1185">Reference proteome</keyword>
<feature type="binding site" evidence="1">
    <location>
        <position position="174"/>
    </location>
    <ligand>
        <name>Mn(2+)</name>
        <dbReference type="ChEBI" id="CHEBI:29035"/>
        <label>2</label>
    </ligand>
</feature>
<evidence type="ECO:0000256" key="1">
    <source>
        <dbReference type="PIRSR" id="PIRSR005962-1"/>
    </source>
</evidence>
<evidence type="ECO:0000313" key="4">
    <source>
        <dbReference type="Proteomes" id="UP000237347"/>
    </source>
</evidence>
<feature type="chain" id="PRO_5043833202" evidence="2">
    <location>
        <begin position="24"/>
        <end position="373"/>
    </location>
</feature>
<dbReference type="InterPro" id="IPR017439">
    <property type="entry name" value="Amidohydrolase"/>
</dbReference>
<dbReference type="GO" id="GO:0046872">
    <property type="term" value="F:metal ion binding"/>
    <property type="evidence" value="ECO:0007669"/>
    <property type="project" value="UniProtKB-KW"/>
</dbReference>
<sequence length="373" mass="40629">MDFSQWLSLTLIFHAFLSLPISSEPSPSPDVLPQIPVDFLDLAKSPEVFDWMVGIRRKIHENPELGFEEFETSKIIRAELDQMAIPYKYPLAETGVVGYIGTGLPPFVAIRADMDALAMQESVESEHKSKVPGKMHACGHDAHVAVLLGAAKILQDHRHELQGTVVLVFQPAEEGGGGAKKMLDDGALENVDAIFGIHVSASYPIGTVASRSGPILAGNGFFEAVVTVGKFQGGGAFNVITKQASVQRCNATVIFNENEKPFYPVTVNDKDLHELFQKVAGDILGAQNILDKQPTMGAEDFSFYAEVIPGYFISLGMKNETQGRFESGHSSNFRVNEDALPYGAALHASLATRYILEKQSKPNLPKGSFHDDL</sequence>
<dbReference type="SUPFAM" id="SSF53187">
    <property type="entry name" value="Zn-dependent exopeptidases"/>
    <property type="match status" value="1"/>
</dbReference>
<feature type="binding site" evidence="1">
    <location>
        <position position="140"/>
    </location>
    <ligand>
        <name>Mn(2+)</name>
        <dbReference type="ChEBI" id="CHEBI:29035"/>
        <label>2</label>
    </ligand>
</feature>
<dbReference type="GO" id="GO:0009850">
    <property type="term" value="P:auxin metabolic process"/>
    <property type="evidence" value="ECO:0007669"/>
    <property type="project" value="TreeGrafter"/>
</dbReference>
<dbReference type="PIRSF" id="PIRSF005962">
    <property type="entry name" value="Pept_M20D_amidohydro"/>
    <property type="match status" value="1"/>
</dbReference>
<accession>A0AAW0J237</accession>
<dbReference type="GO" id="GO:0010179">
    <property type="term" value="F:IAA-Ala conjugate hydrolase activity"/>
    <property type="evidence" value="ECO:0007669"/>
    <property type="project" value="TreeGrafter"/>
</dbReference>
<feature type="binding site" evidence="1">
    <location>
        <position position="138"/>
    </location>
    <ligand>
        <name>Mn(2+)</name>
        <dbReference type="ChEBI" id="CHEBI:29035"/>
        <label>2</label>
    </ligand>
</feature>
<feature type="binding site" evidence="1">
    <location>
        <position position="329"/>
    </location>
    <ligand>
        <name>Mn(2+)</name>
        <dbReference type="ChEBI" id="CHEBI:29035"/>
        <label>2</label>
    </ligand>
</feature>
<gene>
    <name evidence="3" type="primary">ILL4_5</name>
    <name evidence="3" type="ORF">CFP56_038466</name>
</gene>
<feature type="signal peptide" evidence="2">
    <location>
        <begin position="1"/>
        <end position="23"/>
    </location>
</feature>
<keyword evidence="1" id="KW-0464">Manganese</keyword>
<organism evidence="3 4">
    <name type="scientific">Quercus suber</name>
    <name type="common">Cork oak</name>
    <dbReference type="NCBI Taxonomy" id="58331"/>
    <lineage>
        <taxon>Eukaryota</taxon>
        <taxon>Viridiplantae</taxon>
        <taxon>Streptophyta</taxon>
        <taxon>Embryophyta</taxon>
        <taxon>Tracheophyta</taxon>
        <taxon>Spermatophyta</taxon>
        <taxon>Magnoliopsida</taxon>
        <taxon>eudicotyledons</taxon>
        <taxon>Gunneridae</taxon>
        <taxon>Pentapetalae</taxon>
        <taxon>rosids</taxon>
        <taxon>fabids</taxon>
        <taxon>Fagales</taxon>
        <taxon>Fagaceae</taxon>
        <taxon>Quercus</taxon>
    </lineage>
</organism>
<proteinExistence type="predicted"/>
<dbReference type="Proteomes" id="UP000237347">
    <property type="component" value="Unassembled WGS sequence"/>
</dbReference>
<dbReference type="EMBL" id="PKMF04000726">
    <property type="protein sequence ID" value="KAK7820779.1"/>
    <property type="molecule type" value="Genomic_DNA"/>
</dbReference>
<dbReference type="PANTHER" id="PTHR11014">
    <property type="entry name" value="PEPTIDASE M20 FAMILY MEMBER"/>
    <property type="match status" value="1"/>
</dbReference>
<protein>
    <submittedName>
        <fullName evidence="3">Iaa-amino acid hydrolase ilr1-like 4</fullName>
    </submittedName>
</protein>
<name>A0AAW0J237_QUESU</name>
<reference evidence="3 4" key="1">
    <citation type="journal article" date="2018" name="Sci. Data">
        <title>The draft genome sequence of cork oak.</title>
        <authorList>
            <person name="Ramos A.M."/>
            <person name="Usie A."/>
            <person name="Barbosa P."/>
            <person name="Barros P.M."/>
            <person name="Capote T."/>
            <person name="Chaves I."/>
            <person name="Simoes F."/>
            <person name="Abreu I."/>
            <person name="Carrasquinho I."/>
            <person name="Faro C."/>
            <person name="Guimaraes J.B."/>
            <person name="Mendonca D."/>
            <person name="Nobrega F."/>
            <person name="Rodrigues L."/>
            <person name="Saibo N.J.M."/>
            <person name="Varela M.C."/>
            <person name="Egas C."/>
            <person name="Matos J."/>
            <person name="Miguel C.M."/>
            <person name="Oliveira M.M."/>
            <person name="Ricardo C.P."/>
            <person name="Goncalves S."/>
        </authorList>
    </citation>
    <scope>NUCLEOTIDE SEQUENCE [LARGE SCALE GENOMIC DNA]</scope>
    <source>
        <strain evidence="4">cv. HL8</strain>
    </source>
</reference>